<dbReference type="PRINTS" id="PR00080">
    <property type="entry name" value="SDRFAMILY"/>
</dbReference>
<dbReference type="PRINTS" id="PR00081">
    <property type="entry name" value="GDHRDH"/>
</dbReference>
<evidence type="ECO:0000256" key="4">
    <source>
        <dbReference type="RuleBase" id="RU000363"/>
    </source>
</evidence>
<protein>
    <submittedName>
        <fullName evidence="5">NAD(P)-dependent dehydrogenase (Short-subunit alcohol dehydrogenase family)</fullName>
    </submittedName>
</protein>
<reference evidence="5 6" key="1">
    <citation type="submission" date="2023-04" db="EMBL/GenBank/DDBJ databases">
        <title>Forest soil microbial communities from Buena Vista Peninsula, Colon Province, Panama.</title>
        <authorList>
            <person name="Bouskill N."/>
        </authorList>
    </citation>
    <scope>NUCLEOTIDE SEQUENCE [LARGE SCALE GENOMIC DNA]</scope>
    <source>
        <strain evidence="5 6">AC80</strain>
    </source>
</reference>
<keyword evidence="3" id="KW-0560">Oxidoreductase</keyword>
<comment type="similarity">
    <text evidence="1 4">Belongs to the short-chain dehydrogenases/reductases (SDR) family.</text>
</comment>
<keyword evidence="2" id="KW-0521">NADP</keyword>
<accession>A0ABT6KVT1</accession>
<gene>
    <name evidence="5" type="ORF">M2272_000701</name>
</gene>
<evidence type="ECO:0000313" key="5">
    <source>
        <dbReference type="EMBL" id="MDH6194080.1"/>
    </source>
</evidence>
<organism evidence="5 6">
    <name type="scientific">Mycolicibacterium frederiksbergense</name>
    <dbReference type="NCBI Taxonomy" id="117567"/>
    <lineage>
        <taxon>Bacteria</taxon>
        <taxon>Bacillati</taxon>
        <taxon>Actinomycetota</taxon>
        <taxon>Actinomycetes</taxon>
        <taxon>Mycobacteriales</taxon>
        <taxon>Mycobacteriaceae</taxon>
        <taxon>Mycolicibacterium</taxon>
    </lineage>
</organism>
<dbReference type="InterPro" id="IPR036291">
    <property type="entry name" value="NAD(P)-bd_dom_sf"/>
</dbReference>
<evidence type="ECO:0000256" key="3">
    <source>
        <dbReference type="ARBA" id="ARBA00023002"/>
    </source>
</evidence>
<dbReference type="InterPro" id="IPR002347">
    <property type="entry name" value="SDR_fam"/>
</dbReference>
<dbReference type="EMBL" id="JARXVE010000001">
    <property type="protein sequence ID" value="MDH6194080.1"/>
    <property type="molecule type" value="Genomic_DNA"/>
</dbReference>
<keyword evidence="6" id="KW-1185">Reference proteome</keyword>
<comment type="caution">
    <text evidence="5">The sequence shown here is derived from an EMBL/GenBank/DDBJ whole genome shotgun (WGS) entry which is preliminary data.</text>
</comment>
<dbReference type="PANTHER" id="PTHR43490">
    <property type="entry name" value="(+)-NEOMENTHOL DEHYDROGENASE"/>
    <property type="match status" value="1"/>
</dbReference>
<dbReference type="PANTHER" id="PTHR43490:SF99">
    <property type="entry name" value="SHORT-CHAIN DEHYDROGENASE_REDUCTASE"/>
    <property type="match status" value="1"/>
</dbReference>
<dbReference type="Gene3D" id="3.40.50.720">
    <property type="entry name" value="NAD(P)-binding Rossmann-like Domain"/>
    <property type="match status" value="1"/>
</dbReference>
<dbReference type="Pfam" id="PF00106">
    <property type="entry name" value="adh_short"/>
    <property type="match status" value="1"/>
</dbReference>
<evidence type="ECO:0000256" key="2">
    <source>
        <dbReference type="ARBA" id="ARBA00022857"/>
    </source>
</evidence>
<evidence type="ECO:0000256" key="1">
    <source>
        <dbReference type="ARBA" id="ARBA00006484"/>
    </source>
</evidence>
<dbReference type="SUPFAM" id="SSF51735">
    <property type="entry name" value="NAD(P)-binding Rossmann-fold domains"/>
    <property type="match status" value="1"/>
</dbReference>
<dbReference type="Proteomes" id="UP001160130">
    <property type="component" value="Unassembled WGS sequence"/>
</dbReference>
<evidence type="ECO:0000313" key="6">
    <source>
        <dbReference type="Proteomes" id="UP001160130"/>
    </source>
</evidence>
<name>A0ABT6KVT1_9MYCO</name>
<proteinExistence type="inferred from homology"/>
<sequence length="262" mass="27299">MTAATSRSSARRGAMDRLPNEVALITGVSRKQGLGFAVARELAQRGFEVIVTARTLTDAQYIADLLQGQSLKVAGMQLDVTSNESVHACQEAVAARHGRLNALINNAAGGFDIDQTVLTADLDRAQLALDVNFLGPWRTTQAFAHLLHQSGRGCVVNVSSASGSLTSAEGLTNPHIGGLIPGYSLSKSALNALTIKLAAAFAASGVMVNAVCPGETATHPETGDEQGARSPEDSAHGVVWAATLKLGGPSGRFFRDGVELPW</sequence>
<dbReference type="RefSeq" id="WP_280830730.1">
    <property type="nucleotide sequence ID" value="NZ_JARXVE010000001.1"/>
</dbReference>